<evidence type="ECO:0000313" key="1">
    <source>
        <dbReference type="EMBL" id="CCG20004.1"/>
    </source>
</evidence>
<sequence>MLPTLSCMSVSIIPGGCLRHRYSSTSLRISLLHVEFYPPLTYSSSAVKNAVPRLSPGISHLSFRTACARFTPSNSD</sequence>
<name>I7ILE1_9BURK</name>
<proteinExistence type="predicted"/>
<dbReference type="BioCyc" id="TASI1091495:G13GE-1216-MONOMER"/>
<dbReference type="EMBL" id="HE681424">
    <property type="protein sequence ID" value="CCG20004.1"/>
    <property type="molecule type" value="Genomic_DNA"/>
</dbReference>
<dbReference type="KEGG" id="tat:KUM_1223"/>
<organism evidence="1">
    <name type="scientific">Taylorella asinigenitalis 14/45</name>
    <dbReference type="NCBI Taxonomy" id="1091495"/>
    <lineage>
        <taxon>Bacteria</taxon>
        <taxon>Pseudomonadati</taxon>
        <taxon>Pseudomonadota</taxon>
        <taxon>Betaproteobacteria</taxon>
        <taxon>Burkholderiales</taxon>
        <taxon>Alcaligenaceae</taxon>
        <taxon>Taylorella</taxon>
    </lineage>
</organism>
<protein>
    <submittedName>
        <fullName evidence="1">Uncharacterized protein</fullName>
    </submittedName>
</protein>
<gene>
    <name evidence="1" type="ORF">KUM_1223</name>
</gene>
<accession>I7ILE1</accession>
<reference evidence="1" key="1">
    <citation type="journal article" date="2012" name="Vet. Microbiol.">
        <title>Comparative genomic analyses of the Taylorellae.</title>
        <authorList>
            <person name="Hauser H."/>
            <person name="Richter D.C."/>
            <person name="van Tonder A."/>
            <person name="Clark L."/>
            <person name="Preston A."/>
        </authorList>
    </citation>
    <scope>NUCLEOTIDE SEQUENCE</scope>
    <source>
        <strain evidence="1">14/45</strain>
    </source>
</reference>
<dbReference type="HOGENOM" id="CLU_2653368_0_0_4"/>
<dbReference type="AlphaFoldDB" id="I7ILE1"/>